<dbReference type="InterPro" id="IPR045914">
    <property type="entry name" value="Zn532-like"/>
</dbReference>
<reference evidence="4" key="1">
    <citation type="submission" date="2020-08" db="EMBL/GenBank/DDBJ databases">
        <title>Genome sequencing and assembly of the red palm weevil Rhynchophorus ferrugineus.</title>
        <authorList>
            <person name="Dias G.B."/>
            <person name="Bergman C.M."/>
            <person name="Manee M."/>
        </authorList>
    </citation>
    <scope>NUCLEOTIDE SEQUENCE</scope>
    <source>
        <strain evidence="4">AA-2017</strain>
        <tissue evidence="4">Whole larva</tissue>
    </source>
</reference>
<organism evidence="4 5">
    <name type="scientific">Rhynchophorus ferrugineus</name>
    <name type="common">Red palm weevil</name>
    <name type="synonym">Curculio ferrugineus</name>
    <dbReference type="NCBI Taxonomy" id="354439"/>
    <lineage>
        <taxon>Eukaryota</taxon>
        <taxon>Metazoa</taxon>
        <taxon>Ecdysozoa</taxon>
        <taxon>Arthropoda</taxon>
        <taxon>Hexapoda</taxon>
        <taxon>Insecta</taxon>
        <taxon>Pterygota</taxon>
        <taxon>Neoptera</taxon>
        <taxon>Endopterygota</taxon>
        <taxon>Coleoptera</taxon>
        <taxon>Polyphaga</taxon>
        <taxon>Cucujiformia</taxon>
        <taxon>Curculionidae</taxon>
        <taxon>Dryophthorinae</taxon>
        <taxon>Rhynchophorus</taxon>
    </lineage>
</organism>
<keyword evidence="1" id="KW-0479">Metal-binding</keyword>
<feature type="domain" description="C2H2-type" evidence="3">
    <location>
        <begin position="329"/>
        <end position="356"/>
    </location>
</feature>
<feature type="compositionally biased region" description="Basic residues" evidence="2">
    <location>
        <begin position="628"/>
        <end position="637"/>
    </location>
</feature>
<feature type="region of interest" description="Disordered" evidence="2">
    <location>
        <begin position="603"/>
        <end position="644"/>
    </location>
</feature>
<evidence type="ECO:0000313" key="4">
    <source>
        <dbReference type="EMBL" id="KAF7282632.1"/>
    </source>
</evidence>
<keyword evidence="1" id="KW-0863">Zinc-finger</keyword>
<evidence type="ECO:0000313" key="5">
    <source>
        <dbReference type="Proteomes" id="UP000625711"/>
    </source>
</evidence>
<dbReference type="InterPro" id="IPR013087">
    <property type="entry name" value="Znf_C2H2_type"/>
</dbReference>
<evidence type="ECO:0000256" key="2">
    <source>
        <dbReference type="SAM" id="MobiDB-lite"/>
    </source>
</evidence>
<gene>
    <name evidence="4" type="ORF">GWI33_002230</name>
</gene>
<dbReference type="PANTHER" id="PTHR47222">
    <property type="entry name" value="ZINC FINGER PROTEIN 532-RELATED"/>
    <property type="match status" value="1"/>
</dbReference>
<feature type="domain" description="C2H2-type" evidence="3">
    <location>
        <begin position="687"/>
        <end position="710"/>
    </location>
</feature>
<sequence>MSPDANNVMSLTTSRNILHSKWDTLFDIEAKEWIAFKPALGLHVYPCYSCRHLFFSKKSFQDHINRRAIVLTYKCSGCNNTSYTFYNRCIMLLHCRKHYTVSKGTINLNNLEVSLIDLNLLGFSRLANIPYFFDVQEEYVTGDVIPNSQFYAPKPEDKGKEIIVLTPCHLVINRTDSNGVNQSLALKQIAHNIPKCVFITLEMMKEHNTRAHFQFSEENLQYTNCQIEIKDEIDNHGEEEVVHDIDLPLEQESIRRSRNDREDSDSLSNNDFEHFALPVIAKIETVDEFPSSDECSDVTVTRCIECQKEIHDDIKDHFLGSNKPVNTDFRCNKCRLMCATECAFKAHLRIHIKKAPFVCPDCGIQFSKFDELFTHMEKICFHMVKSVRIKCPGKRCGKIFASENTFAPHFLQIHIVVLYQCCACKDLFRLLEDCQRHCQTMHKEGTKIVKFFNCPACNTEDMTLAEKDKHVDQHCKDPSRRLYVYKCKFCKYYFRSLTTLLAHIENCKFQKLAVTSKYISGQCIKCNSRMIIQRNQNNPLCNKCCKTTEKIIKKPMYRCSCVLCKQLIDFNDRRSHQKECKYGKPQVLVERLQIDMLDKSFNSSTSDVEESTDGSTKNRRDSSDDNRPKKRQKPIKPKKSDSVNDLTADEPIFFDGTYSCRVCSYKDSKRELFHDHVKTHRQISTAYQCMECGECFVVKPSLMKHLTHYHNISNCEKYFKENDCFDEGAVKELAKVVKAPYLANNVKENQCRVCMKEFESRELHDKHFRIHGMAFLLTKSVDL</sequence>
<dbReference type="PROSITE" id="PS50157">
    <property type="entry name" value="ZINC_FINGER_C2H2_2"/>
    <property type="match status" value="4"/>
</dbReference>
<dbReference type="InterPro" id="IPR036236">
    <property type="entry name" value="Znf_C2H2_sf"/>
</dbReference>
<name>A0A834IKJ4_RHYFE</name>
<keyword evidence="1" id="KW-0862">Zinc</keyword>
<keyword evidence="5" id="KW-1185">Reference proteome</keyword>
<dbReference type="EMBL" id="JAACXV010000162">
    <property type="protein sequence ID" value="KAF7282632.1"/>
    <property type="molecule type" value="Genomic_DNA"/>
</dbReference>
<protein>
    <recommendedName>
        <fullName evidence="3">C2H2-type domain-containing protein</fullName>
    </recommendedName>
</protein>
<dbReference type="PROSITE" id="PS00028">
    <property type="entry name" value="ZINC_FINGER_C2H2_1"/>
    <property type="match status" value="5"/>
</dbReference>
<dbReference type="PANTHER" id="PTHR47222:SF5">
    <property type="entry name" value="LOW QUALITY PROTEIN: ZINC FINGER PROTEIN 532-LIKE"/>
    <property type="match status" value="1"/>
</dbReference>
<dbReference type="GO" id="GO:0008270">
    <property type="term" value="F:zinc ion binding"/>
    <property type="evidence" value="ECO:0007669"/>
    <property type="project" value="UniProtKB-KW"/>
</dbReference>
<evidence type="ECO:0000259" key="3">
    <source>
        <dbReference type="PROSITE" id="PS50157"/>
    </source>
</evidence>
<dbReference type="SMART" id="SM00355">
    <property type="entry name" value="ZnF_C2H2"/>
    <property type="match status" value="10"/>
</dbReference>
<comment type="caution">
    <text evidence="4">The sequence shown here is derived from an EMBL/GenBank/DDBJ whole genome shotgun (WGS) entry which is preliminary data.</text>
</comment>
<dbReference type="Proteomes" id="UP000625711">
    <property type="component" value="Unassembled WGS sequence"/>
</dbReference>
<feature type="compositionally biased region" description="Basic and acidic residues" evidence="2">
    <location>
        <begin position="616"/>
        <end position="627"/>
    </location>
</feature>
<dbReference type="SUPFAM" id="SSF57667">
    <property type="entry name" value="beta-beta-alpha zinc fingers"/>
    <property type="match status" value="1"/>
</dbReference>
<feature type="domain" description="C2H2-type" evidence="3">
    <location>
        <begin position="357"/>
        <end position="382"/>
    </location>
</feature>
<evidence type="ECO:0000256" key="1">
    <source>
        <dbReference type="PROSITE-ProRule" id="PRU00042"/>
    </source>
</evidence>
<feature type="domain" description="C2H2-type" evidence="3">
    <location>
        <begin position="389"/>
        <end position="414"/>
    </location>
</feature>
<proteinExistence type="predicted"/>
<dbReference type="Gene3D" id="3.30.160.60">
    <property type="entry name" value="Classic Zinc Finger"/>
    <property type="match status" value="2"/>
</dbReference>
<dbReference type="AlphaFoldDB" id="A0A834IKJ4"/>
<dbReference type="OrthoDB" id="8856548at2759"/>
<accession>A0A834IKJ4</accession>